<dbReference type="PANTHER" id="PTHR33165">
    <property type="entry name" value="F-BOX DOMAIN CONTAINING PROTEIN-LIKE-RELATED"/>
    <property type="match status" value="1"/>
</dbReference>
<dbReference type="Proteomes" id="UP001231189">
    <property type="component" value="Unassembled WGS sequence"/>
</dbReference>
<dbReference type="InterPro" id="IPR029480">
    <property type="entry name" value="Transpos_assoc"/>
</dbReference>
<evidence type="ECO:0000313" key="2">
    <source>
        <dbReference type="EMBL" id="KAK1661347.1"/>
    </source>
</evidence>
<protein>
    <recommendedName>
        <fullName evidence="1">Transposase-associated domain-containing protein</fullName>
    </recommendedName>
</protein>
<evidence type="ECO:0000259" key="1">
    <source>
        <dbReference type="Pfam" id="PF13963"/>
    </source>
</evidence>
<dbReference type="PANTHER" id="PTHR33165:SF50">
    <property type="entry name" value="F-BOX DOMAIN-CONTAINING PROTEIN"/>
    <property type="match status" value="1"/>
</dbReference>
<sequence>MAAAAAAAEGGTSSRWSTLLHPDLIPQIGWRVLANDLLDYVRFRAVCALWRSRTISPRGRGLVDSRFHPRWWQLLPEGYDICPGHSSLLGYVRFFNLSTGFFVRAWLPILHDHYILDVVDGLVLLLQKEDNNVRLLNPLTGDTADLPPLESPESFSQLGSRYLMCFREVGATSVTVSVDGLITMSHPWMYGNRCAPAFREGVNSFLLMAEANKSKQGFMCCPCLKCKNEKDYSCSRDIKSHLLRFGFMSSYNVWTKHGEEGVMMEDGDEEEDNDDQYRSMFSECFDTAMDDNEEEGGEEQASDDPVDDDLRRAISDARRDCGTDKERLQFDKMLEDHHKLLYPGCEDGHRKLGSILELLKWKAEVGVTDSGFEKLMIILKKLFPRNNELPVSTYEAKKLVCPLGLDVQKIHACINDCILYRGEKYENLNKCPICGALRYKIRKDDPGDVEGEPPRRGFLRR</sequence>
<reference evidence="2" key="1">
    <citation type="submission" date="2023-07" db="EMBL/GenBank/DDBJ databases">
        <title>A chromosome-level genome assembly of Lolium multiflorum.</title>
        <authorList>
            <person name="Chen Y."/>
            <person name="Copetti D."/>
            <person name="Kolliker R."/>
            <person name="Studer B."/>
        </authorList>
    </citation>
    <scope>NUCLEOTIDE SEQUENCE</scope>
    <source>
        <strain evidence="2">02402/16</strain>
        <tissue evidence="2">Leaf</tissue>
    </source>
</reference>
<comment type="caution">
    <text evidence="2">The sequence shown here is derived from an EMBL/GenBank/DDBJ whole genome shotgun (WGS) entry which is preliminary data.</text>
</comment>
<name>A0AAD8SN60_LOLMU</name>
<proteinExistence type="predicted"/>
<feature type="domain" description="Transposase-associated" evidence="1">
    <location>
        <begin position="188"/>
        <end position="259"/>
    </location>
</feature>
<gene>
    <name evidence="2" type="ORF">QYE76_049506</name>
</gene>
<dbReference type="EMBL" id="JAUUTY010000003">
    <property type="protein sequence ID" value="KAK1661347.1"/>
    <property type="molecule type" value="Genomic_DNA"/>
</dbReference>
<dbReference type="Pfam" id="PF13963">
    <property type="entry name" value="Transpos_assoc"/>
    <property type="match status" value="1"/>
</dbReference>
<dbReference type="AlphaFoldDB" id="A0AAD8SN60"/>
<keyword evidence="3" id="KW-1185">Reference proteome</keyword>
<accession>A0AAD8SN60</accession>
<evidence type="ECO:0000313" key="3">
    <source>
        <dbReference type="Proteomes" id="UP001231189"/>
    </source>
</evidence>
<organism evidence="2 3">
    <name type="scientific">Lolium multiflorum</name>
    <name type="common">Italian ryegrass</name>
    <name type="synonym">Lolium perenne subsp. multiflorum</name>
    <dbReference type="NCBI Taxonomy" id="4521"/>
    <lineage>
        <taxon>Eukaryota</taxon>
        <taxon>Viridiplantae</taxon>
        <taxon>Streptophyta</taxon>
        <taxon>Embryophyta</taxon>
        <taxon>Tracheophyta</taxon>
        <taxon>Spermatophyta</taxon>
        <taxon>Magnoliopsida</taxon>
        <taxon>Liliopsida</taxon>
        <taxon>Poales</taxon>
        <taxon>Poaceae</taxon>
        <taxon>BOP clade</taxon>
        <taxon>Pooideae</taxon>
        <taxon>Poodae</taxon>
        <taxon>Poeae</taxon>
        <taxon>Poeae Chloroplast Group 2 (Poeae type)</taxon>
        <taxon>Loliodinae</taxon>
        <taxon>Loliinae</taxon>
        <taxon>Lolium</taxon>
    </lineage>
</organism>